<dbReference type="Proteomes" id="UP001320420">
    <property type="component" value="Unassembled WGS sequence"/>
</dbReference>
<feature type="region of interest" description="Disordered" evidence="1">
    <location>
        <begin position="321"/>
        <end position="340"/>
    </location>
</feature>
<dbReference type="EMBL" id="JAKJXP020000008">
    <property type="protein sequence ID" value="KAK7756128.1"/>
    <property type="molecule type" value="Genomic_DNA"/>
</dbReference>
<protein>
    <submittedName>
        <fullName evidence="3">Uncharacterized protein</fullName>
    </submittedName>
</protein>
<sequence>MTTPIPTCRGFTNPAIVLVRNSLLQTSVPHSLGYTTTTTARTVRLAWNNRRNLATGRPLGAAAQPSNKGKNSKAGPTPPRAPKPPPPAPARAPAPASAPAPVARASAPSPKPTTRPTTGTTTAAPAAATAGALPLHAEPGSVGYARSLARKSTPTTLYEAAPQRMFLVSSYTAGLFTVLSGGINVWFNVYNVPEGTHALIPWAFGAVGAVMAAFGTRFAMTPSGVIRSISVLPAASSAPASGAGTTAAAPAAAKPKASTAAAAATPTSTSTSTPATAAANSPVLLEIRARRTTPFPFLPLKRMVVEPHQVVMKARLYNKRPTAPPHETAAEERRRRQAAQQYERDHLMTAPFRHGAWAAGTVLAALRRGLTGEGFAPVEVGRTRYKLDITAGYALEDGRALDRIVRVEEDPRIAAARRG</sequence>
<feature type="compositionally biased region" description="Pro residues" evidence="1">
    <location>
        <begin position="76"/>
        <end position="98"/>
    </location>
</feature>
<name>A0AAN9V9R0_9PEZI</name>
<evidence type="ECO:0000256" key="2">
    <source>
        <dbReference type="SAM" id="Phobius"/>
    </source>
</evidence>
<keyword evidence="2" id="KW-0812">Transmembrane</keyword>
<keyword evidence="2" id="KW-0472">Membrane</keyword>
<evidence type="ECO:0000256" key="1">
    <source>
        <dbReference type="SAM" id="MobiDB-lite"/>
    </source>
</evidence>
<keyword evidence="2" id="KW-1133">Transmembrane helix</keyword>
<feature type="transmembrane region" description="Helical" evidence="2">
    <location>
        <begin position="166"/>
        <end position="187"/>
    </location>
</feature>
<proteinExistence type="predicted"/>
<reference evidence="3 4" key="1">
    <citation type="submission" date="2024-02" db="EMBL/GenBank/DDBJ databases">
        <title>De novo assembly and annotation of 12 fungi associated with fruit tree decline syndrome in Ontario, Canada.</title>
        <authorList>
            <person name="Sulman M."/>
            <person name="Ellouze W."/>
            <person name="Ilyukhin E."/>
        </authorList>
    </citation>
    <scope>NUCLEOTIDE SEQUENCE [LARGE SCALE GENOMIC DNA]</scope>
    <source>
        <strain evidence="3 4">M11/M66-122</strain>
    </source>
</reference>
<comment type="caution">
    <text evidence="3">The sequence shown here is derived from an EMBL/GenBank/DDBJ whole genome shotgun (WGS) entry which is preliminary data.</text>
</comment>
<organism evidence="3 4">
    <name type="scientific">Diatrype stigma</name>
    <dbReference type="NCBI Taxonomy" id="117547"/>
    <lineage>
        <taxon>Eukaryota</taxon>
        <taxon>Fungi</taxon>
        <taxon>Dikarya</taxon>
        <taxon>Ascomycota</taxon>
        <taxon>Pezizomycotina</taxon>
        <taxon>Sordariomycetes</taxon>
        <taxon>Xylariomycetidae</taxon>
        <taxon>Xylariales</taxon>
        <taxon>Diatrypaceae</taxon>
        <taxon>Diatrype</taxon>
    </lineage>
</organism>
<feature type="transmembrane region" description="Helical" evidence="2">
    <location>
        <begin position="199"/>
        <end position="220"/>
    </location>
</feature>
<evidence type="ECO:0000313" key="4">
    <source>
        <dbReference type="Proteomes" id="UP001320420"/>
    </source>
</evidence>
<evidence type="ECO:0000313" key="3">
    <source>
        <dbReference type="EMBL" id="KAK7756128.1"/>
    </source>
</evidence>
<feature type="region of interest" description="Disordered" evidence="1">
    <location>
        <begin position="49"/>
        <end position="123"/>
    </location>
</feature>
<feature type="compositionally biased region" description="Low complexity" evidence="1">
    <location>
        <begin position="99"/>
        <end position="123"/>
    </location>
</feature>
<gene>
    <name evidence="3" type="ORF">SLS62_001720</name>
</gene>
<keyword evidence="4" id="KW-1185">Reference proteome</keyword>
<accession>A0AAN9V9R0</accession>
<dbReference type="AlphaFoldDB" id="A0AAN9V9R0"/>